<protein>
    <recommendedName>
        <fullName evidence="3">C2 domain-containing protein</fullName>
    </recommendedName>
</protein>
<evidence type="ECO:0000259" key="3">
    <source>
        <dbReference type="PROSITE" id="PS50004"/>
    </source>
</evidence>
<feature type="domain" description="C2" evidence="3">
    <location>
        <begin position="1"/>
        <end position="103"/>
    </location>
</feature>
<comment type="caution">
    <text evidence="4">The sequence shown here is derived from an EMBL/GenBank/DDBJ whole genome shotgun (WGS) entry which is preliminary data.</text>
</comment>
<dbReference type="AlphaFoldDB" id="A0A8H7UNE4"/>
<dbReference type="Pfam" id="PF00168">
    <property type="entry name" value="C2"/>
    <property type="match status" value="1"/>
</dbReference>
<evidence type="ECO:0000313" key="4">
    <source>
        <dbReference type="EMBL" id="KAG2188137.1"/>
    </source>
</evidence>
<dbReference type="Gene3D" id="2.60.40.150">
    <property type="entry name" value="C2 domain"/>
    <property type="match status" value="1"/>
</dbReference>
<keyword evidence="1" id="KW-0479">Metal-binding</keyword>
<reference evidence="4" key="1">
    <citation type="submission" date="2020-12" db="EMBL/GenBank/DDBJ databases">
        <title>Metabolic potential, ecology and presence of endohyphal bacteria is reflected in genomic diversity of Mucoromycotina.</title>
        <authorList>
            <person name="Muszewska A."/>
            <person name="Okrasinska A."/>
            <person name="Steczkiewicz K."/>
            <person name="Drgas O."/>
            <person name="Orlowska M."/>
            <person name="Perlinska-Lenart U."/>
            <person name="Aleksandrzak-Piekarczyk T."/>
            <person name="Szatraj K."/>
            <person name="Zielenkiewicz U."/>
            <person name="Pilsyk S."/>
            <person name="Malc E."/>
            <person name="Mieczkowski P."/>
            <person name="Kruszewska J.S."/>
            <person name="Biernat P."/>
            <person name="Pawlowska J."/>
        </authorList>
    </citation>
    <scope>NUCLEOTIDE SEQUENCE</scope>
    <source>
        <strain evidence="4">WA0000051536</strain>
    </source>
</reference>
<dbReference type="OrthoDB" id="67700at2759"/>
<dbReference type="PROSITE" id="PS50004">
    <property type="entry name" value="C2"/>
    <property type="match status" value="1"/>
</dbReference>
<accession>A0A8H7UNE4</accession>
<evidence type="ECO:0000256" key="2">
    <source>
        <dbReference type="ARBA" id="ARBA00022837"/>
    </source>
</evidence>
<dbReference type="Proteomes" id="UP000612746">
    <property type="component" value="Unassembled WGS sequence"/>
</dbReference>
<evidence type="ECO:0000313" key="5">
    <source>
        <dbReference type="Proteomes" id="UP000612746"/>
    </source>
</evidence>
<dbReference type="EMBL" id="JAEPRA010000002">
    <property type="protein sequence ID" value="KAG2188137.1"/>
    <property type="molecule type" value="Genomic_DNA"/>
</dbReference>
<evidence type="ECO:0000256" key="1">
    <source>
        <dbReference type="ARBA" id="ARBA00022723"/>
    </source>
</evidence>
<sequence>MTGIKFRIALICGRDLAAADKTGFSDPYGVIRVNEKKYTTQYIKQTLNPDWDFHFDISVSPSRAPKHIAVTLWDKDTFGRDFMGELMIPFRNVFDRNQGDSFGGLPMNYNDPANQPCWFSLNKRSEKDNVKGQVMMKFGFVEDVIRSPTEYV</sequence>
<dbReference type="SMART" id="SM00239">
    <property type="entry name" value="C2"/>
    <property type="match status" value="1"/>
</dbReference>
<keyword evidence="2" id="KW-0106">Calcium</keyword>
<dbReference type="PANTHER" id="PTHR45911">
    <property type="entry name" value="C2 DOMAIN-CONTAINING PROTEIN"/>
    <property type="match status" value="1"/>
</dbReference>
<dbReference type="GO" id="GO:0046872">
    <property type="term" value="F:metal ion binding"/>
    <property type="evidence" value="ECO:0007669"/>
    <property type="project" value="UniProtKB-KW"/>
</dbReference>
<name>A0A8H7UNE4_9FUNG</name>
<proteinExistence type="predicted"/>
<dbReference type="SUPFAM" id="SSF49562">
    <property type="entry name" value="C2 domain (Calcium/lipid-binding domain, CaLB)"/>
    <property type="match status" value="1"/>
</dbReference>
<organism evidence="4 5">
    <name type="scientific">Umbelopsis vinacea</name>
    <dbReference type="NCBI Taxonomy" id="44442"/>
    <lineage>
        <taxon>Eukaryota</taxon>
        <taxon>Fungi</taxon>
        <taxon>Fungi incertae sedis</taxon>
        <taxon>Mucoromycota</taxon>
        <taxon>Mucoromycotina</taxon>
        <taxon>Umbelopsidomycetes</taxon>
        <taxon>Umbelopsidales</taxon>
        <taxon>Umbelopsidaceae</taxon>
        <taxon>Umbelopsis</taxon>
    </lineage>
</organism>
<keyword evidence="5" id="KW-1185">Reference proteome</keyword>
<dbReference type="InterPro" id="IPR000008">
    <property type="entry name" value="C2_dom"/>
</dbReference>
<dbReference type="InterPro" id="IPR035892">
    <property type="entry name" value="C2_domain_sf"/>
</dbReference>
<gene>
    <name evidence="4" type="ORF">INT44_000888</name>
</gene>